<evidence type="ECO:0000256" key="1">
    <source>
        <dbReference type="ARBA" id="ARBA00023242"/>
    </source>
</evidence>
<evidence type="ECO:0000256" key="2">
    <source>
        <dbReference type="SAM" id="MobiDB-lite"/>
    </source>
</evidence>
<name>A0A9W8NMQ7_9PEZI</name>
<dbReference type="AlphaFoldDB" id="A0A9W8NMQ7"/>
<accession>A0A9W8NMQ7</accession>
<dbReference type="Proteomes" id="UP001148614">
    <property type="component" value="Unassembled WGS sequence"/>
</dbReference>
<dbReference type="GO" id="GO:0001228">
    <property type="term" value="F:DNA-binding transcription activator activity, RNA polymerase II-specific"/>
    <property type="evidence" value="ECO:0007669"/>
    <property type="project" value="TreeGrafter"/>
</dbReference>
<feature type="region of interest" description="Disordered" evidence="2">
    <location>
        <begin position="1"/>
        <end position="21"/>
    </location>
</feature>
<evidence type="ECO:0000313" key="4">
    <source>
        <dbReference type="Proteomes" id="UP001148614"/>
    </source>
</evidence>
<dbReference type="Pfam" id="PF11951">
    <property type="entry name" value="Fungal_trans_2"/>
    <property type="match status" value="1"/>
</dbReference>
<keyword evidence="1" id="KW-0539">Nucleus</keyword>
<protein>
    <submittedName>
        <fullName evidence="3">Uncharacterized protein</fullName>
    </submittedName>
</protein>
<dbReference type="PANTHER" id="PTHR47784">
    <property type="entry name" value="STEROL UPTAKE CONTROL PROTEIN 2"/>
    <property type="match status" value="1"/>
</dbReference>
<keyword evidence="4" id="KW-1185">Reference proteome</keyword>
<gene>
    <name evidence="3" type="ORF">NPX13_g513</name>
</gene>
<dbReference type="PANTHER" id="PTHR47784:SF4">
    <property type="entry name" value="ZN(II)2CYS6 TRANSCRIPTION FACTOR (EUROFUNG)"/>
    <property type="match status" value="1"/>
</dbReference>
<dbReference type="EMBL" id="JANPWZ010000033">
    <property type="protein sequence ID" value="KAJ3580051.1"/>
    <property type="molecule type" value="Genomic_DNA"/>
</dbReference>
<sequence length="329" mass="37081">MHRRESYKKENAGTDNPPPSCPIQEYTAQSFLTAAPSIQNHPSLLAPIEGDVNMQHLKLLVHFSFLIFAPEMQRNLRDTVANMLLRTALDTPFLMHEVLAFSARHLSTIDSNDFQYYHCLSLELQTKAIALYNADGSYADQQTCVASLLFSSLLARHTLIDVLALRHLDFSSFLDRFVQCVRIHRGKRAIVESRWSVLSSSELGPFIGQGFDPNENGHQVEIDQHLDSLLAQIAECPPEDVAIYRTALGLLRAGYQDVNNSERNEYGLRLIFAWVALVPERSLWNPTSFWTVSLADRGRRGVFVAYGVDFFGRRLGSVAYIPQGSKPVK</sequence>
<reference evidence="3" key="1">
    <citation type="submission" date="2022-07" db="EMBL/GenBank/DDBJ databases">
        <title>Genome Sequence of Xylaria arbuscula.</title>
        <authorList>
            <person name="Buettner E."/>
        </authorList>
    </citation>
    <scope>NUCLEOTIDE SEQUENCE</scope>
    <source>
        <strain evidence="3">VT107</strain>
    </source>
</reference>
<proteinExistence type="predicted"/>
<dbReference type="InterPro" id="IPR053157">
    <property type="entry name" value="Sterol_Uptake_Regulator"/>
</dbReference>
<organism evidence="3 4">
    <name type="scientific">Xylaria arbuscula</name>
    <dbReference type="NCBI Taxonomy" id="114810"/>
    <lineage>
        <taxon>Eukaryota</taxon>
        <taxon>Fungi</taxon>
        <taxon>Dikarya</taxon>
        <taxon>Ascomycota</taxon>
        <taxon>Pezizomycotina</taxon>
        <taxon>Sordariomycetes</taxon>
        <taxon>Xylariomycetidae</taxon>
        <taxon>Xylariales</taxon>
        <taxon>Xylariaceae</taxon>
        <taxon>Xylaria</taxon>
    </lineage>
</organism>
<evidence type="ECO:0000313" key="3">
    <source>
        <dbReference type="EMBL" id="KAJ3580051.1"/>
    </source>
</evidence>
<dbReference type="InterPro" id="IPR021858">
    <property type="entry name" value="Fun_TF"/>
</dbReference>
<comment type="caution">
    <text evidence="3">The sequence shown here is derived from an EMBL/GenBank/DDBJ whole genome shotgun (WGS) entry which is preliminary data.</text>
</comment>
<dbReference type="VEuPathDB" id="FungiDB:F4678DRAFT_336733"/>